<dbReference type="PANTHER" id="PTHR43861:SF3">
    <property type="entry name" value="PUTATIVE (AFU_ORTHOLOGUE AFUA_2G14390)-RELATED"/>
    <property type="match status" value="1"/>
</dbReference>
<dbReference type="InterPro" id="IPR029063">
    <property type="entry name" value="SAM-dependent_MTases_sf"/>
</dbReference>
<name>A0ABT9XE01_9BACL</name>
<sequence>MDHQQARWNEKYANRAQALSDPDEFLVQRLHLLQPGTVLDVACGDGRHAIYLARHGFQVTGVDFSELGLKRLATFASNEGLQVTTYHRDVKADGALADLGPFDNVIVTHFKPSLHTFNELVTVLRTGGMLLMTSFNTKQHDEKGFPRDFCYREGEYVRAHASLERIEYTSYTTERGYFDGYVFRKRSGA</sequence>
<dbReference type="CDD" id="cd02440">
    <property type="entry name" value="AdoMet_MTases"/>
    <property type="match status" value="1"/>
</dbReference>
<evidence type="ECO:0000259" key="2">
    <source>
        <dbReference type="Pfam" id="PF13649"/>
    </source>
</evidence>
<dbReference type="RefSeq" id="WP_274455929.1">
    <property type="nucleotide sequence ID" value="NZ_CP067097.1"/>
</dbReference>
<dbReference type="EMBL" id="JAUSTP010000001">
    <property type="protein sequence ID" value="MDQ0188530.1"/>
    <property type="molecule type" value="Genomic_DNA"/>
</dbReference>
<dbReference type="SUPFAM" id="SSF53335">
    <property type="entry name" value="S-adenosyl-L-methionine-dependent methyltransferases"/>
    <property type="match status" value="1"/>
</dbReference>
<dbReference type="InterPro" id="IPR041698">
    <property type="entry name" value="Methyltransf_25"/>
</dbReference>
<dbReference type="Proteomes" id="UP001232973">
    <property type="component" value="Unassembled WGS sequence"/>
</dbReference>
<feature type="domain" description="Methyltransferase" evidence="2">
    <location>
        <begin position="38"/>
        <end position="128"/>
    </location>
</feature>
<dbReference type="Gene3D" id="3.40.50.150">
    <property type="entry name" value="Vaccinia Virus protein VP39"/>
    <property type="match status" value="1"/>
</dbReference>
<reference evidence="3 4" key="1">
    <citation type="submission" date="2023-07" db="EMBL/GenBank/DDBJ databases">
        <title>Genomic Encyclopedia of Type Strains, Phase IV (KMG-IV): sequencing the most valuable type-strain genomes for metagenomic binning, comparative biology and taxonomic classification.</title>
        <authorList>
            <person name="Goeker M."/>
        </authorList>
    </citation>
    <scope>NUCLEOTIDE SEQUENCE [LARGE SCALE GENOMIC DNA]</scope>
    <source>
        <strain evidence="3 4">DSM 4006</strain>
    </source>
</reference>
<gene>
    <name evidence="3" type="ORF">J2S03_000334</name>
</gene>
<accession>A0ABT9XE01</accession>
<proteinExistence type="predicted"/>
<dbReference type="Pfam" id="PF13649">
    <property type="entry name" value="Methyltransf_25"/>
    <property type="match status" value="1"/>
</dbReference>
<dbReference type="PANTHER" id="PTHR43861">
    <property type="entry name" value="TRANS-ACONITATE 2-METHYLTRANSFERASE-RELATED"/>
    <property type="match status" value="1"/>
</dbReference>
<protein>
    <submittedName>
        <fullName evidence="3">Cyclopropane fatty-acyl-phospholipid synthase-like methyltransferase</fullName>
    </submittedName>
</protein>
<keyword evidence="1" id="KW-0808">Transferase</keyword>
<evidence type="ECO:0000313" key="3">
    <source>
        <dbReference type="EMBL" id="MDQ0188530.1"/>
    </source>
</evidence>
<evidence type="ECO:0000256" key="1">
    <source>
        <dbReference type="ARBA" id="ARBA00022679"/>
    </source>
</evidence>
<comment type="caution">
    <text evidence="3">The sequence shown here is derived from an EMBL/GenBank/DDBJ whole genome shotgun (WGS) entry which is preliminary data.</text>
</comment>
<evidence type="ECO:0000313" key="4">
    <source>
        <dbReference type="Proteomes" id="UP001232973"/>
    </source>
</evidence>
<organism evidence="3 4">
    <name type="scientific">Alicyclobacillus cycloheptanicus</name>
    <dbReference type="NCBI Taxonomy" id="1457"/>
    <lineage>
        <taxon>Bacteria</taxon>
        <taxon>Bacillati</taxon>
        <taxon>Bacillota</taxon>
        <taxon>Bacilli</taxon>
        <taxon>Bacillales</taxon>
        <taxon>Alicyclobacillaceae</taxon>
        <taxon>Alicyclobacillus</taxon>
    </lineage>
</organism>
<keyword evidence="4" id="KW-1185">Reference proteome</keyword>